<accession>A0ABD3QHH7</accession>
<dbReference type="Proteomes" id="UP001530315">
    <property type="component" value="Unassembled WGS sequence"/>
</dbReference>
<comment type="caution">
    <text evidence="1">The sequence shown here is derived from an EMBL/GenBank/DDBJ whole genome shotgun (WGS) entry which is preliminary data.</text>
</comment>
<proteinExistence type="predicted"/>
<dbReference type="AlphaFoldDB" id="A0ABD3QHH7"/>
<dbReference type="EMBL" id="JALLAZ020000235">
    <property type="protein sequence ID" value="KAL3799880.1"/>
    <property type="molecule type" value="Genomic_DNA"/>
</dbReference>
<evidence type="ECO:0008006" key="3">
    <source>
        <dbReference type="Google" id="ProtNLM"/>
    </source>
</evidence>
<evidence type="ECO:0000313" key="2">
    <source>
        <dbReference type="Proteomes" id="UP001530315"/>
    </source>
</evidence>
<reference evidence="1 2" key="1">
    <citation type="submission" date="2024-10" db="EMBL/GenBank/DDBJ databases">
        <title>Updated reference genomes for cyclostephanoid diatoms.</title>
        <authorList>
            <person name="Roberts W.R."/>
            <person name="Alverson A.J."/>
        </authorList>
    </citation>
    <scope>NUCLEOTIDE SEQUENCE [LARGE SCALE GENOMIC DNA]</scope>
    <source>
        <strain evidence="1 2">AJA276-08</strain>
    </source>
</reference>
<protein>
    <recommendedName>
        <fullName evidence="3">Sulfotransferase domain-containing protein</fullName>
    </recommendedName>
</protein>
<organism evidence="1 2">
    <name type="scientific">Stephanodiscus triporus</name>
    <dbReference type="NCBI Taxonomy" id="2934178"/>
    <lineage>
        <taxon>Eukaryota</taxon>
        <taxon>Sar</taxon>
        <taxon>Stramenopiles</taxon>
        <taxon>Ochrophyta</taxon>
        <taxon>Bacillariophyta</taxon>
        <taxon>Coscinodiscophyceae</taxon>
        <taxon>Thalassiosirophycidae</taxon>
        <taxon>Stephanodiscales</taxon>
        <taxon>Stephanodiscaceae</taxon>
        <taxon>Stephanodiscus</taxon>
    </lineage>
</organism>
<gene>
    <name evidence="1" type="ORF">ACHAW5_004392</name>
</gene>
<name>A0ABD3QHH7_9STRA</name>
<keyword evidence="2" id="KW-1185">Reference proteome</keyword>
<evidence type="ECO:0000313" key="1">
    <source>
        <dbReference type="EMBL" id="KAL3799880.1"/>
    </source>
</evidence>
<sequence length="303" mass="34942">MPGESSTERQFSSPKLCTIVYVLGVEGSMHHGVTPVLRSLAKMQLDEYTGLPYDVKYANRELRSAIFGFSKNDRTIDNPTMVRHTMRRICPANGAHHVIVEDLSFPSGEADDPRTYRVHRQRWWYQSTMEQIAMSETALNHPTNLYAFYEAYSPYADIRFVVLHRPYIKTVASHMDYDGTVEQHSNVLRGYMLLLRRFLDSHPRTWTLVCVERMTSSFHGDNVESRDESRRRILSMLAEFLGWDHRTAEGCHDCYDGWEESGRDHVGELGEENMLVLLEHMRTLGGIWPPEVEGAILEQKCGL</sequence>